<comment type="caution">
    <text evidence="1">The sequence shown here is derived from an EMBL/GenBank/DDBJ whole genome shotgun (WGS) entry which is preliminary data.</text>
</comment>
<sequence>MSKREKTLSNILRGTSDTNISFDDLRKLLLFFGFQERIRGSHHIFSKEDVTEIINLQSKKAKAKAYQVKQVRNLILKYKLAGKEND</sequence>
<dbReference type="Proteomes" id="UP000614469">
    <property type="component" value="Unassembled WGS sequence"/>
</dbReference>
<organism evidence="1 2">
    <name type="scientific">Candidatus Desulfolinea nitratireducens</name>
    <dbReference type="NCBI Taxonomy" id="2841698"/>
    <lineage>
        <taxon>Bacteria</taxon>
        <taxon>Bacillati</taxon>
        <taxon>Chloroflexota</taxon>
        <taxon>Anaerolineae</taxon>
        <taxon>Anaerolineales</taxon>
        <taxon>Anaerolineales incertae sedis</taxon>
        <taxon>Candidatus Desulfolinea</taxon>
    </lineage>
</organism>
<dbReference type="EMBL" id="JACNJN010000095">
    <property type="protein sequence ID" value="MBC8335219.1"/>
    <property type="molecule type" value="Genomic_DNA"/>
</dbReference>
<name>A0A8J6TIT9_9CHLR</name>
<dbReference type="AlphaFoldDB" id="A0A8J6TIT9"/>
<accession>A0A8J6TIT9</accession>
<evidence type="ECO:0000313" key="1">
    <source>
        <dbReference type="EMBL" id="MBC8335219.1"/>
    </source>
</evidence>
<protein>
    <submittedName>
        <fullName evidence="1">Type II toxin-antitoxin system HicA family toxin</fullName>
    </submittedName>
</protein>
<gene>
    <name evidence="1" type="ORF">H8E29_08145</name>
</gene>
<dbReference type="SUPFAM" id="SSF54786">
    <property type="entry name" value="YcfA/nrd intein domain"/>
    <property type="match status" value="1"/>
</dbReference>
<reference evidence="1 2" key="1">
    <citation type="submission" date="2020-08" db="EMBL/GenBank/DDBJ databases">
        <title>Bridging the membrane lipid divide: bacteria of the FCB group superphylum have the potential to synthesize archaeal ether lipids.</title>
        <authorList>
            <person name="Villanueva L."/>
            <person name="Von Meijenfeldt F.A.B."/>
            <person name="Westbye A.B."/>
            <person name="Yadav S."/>
            <person name="Hopmans E.C."/>
            <person name="Dutilh B.E."/>
            <person name="Sinninghe Damste J.S."/>
        </authorList>
    </citation>
    <scope>NUCLEOTIDE SEQUENCE [LARGE SCALE GENOMIC DNA]</scope>
    <source>
        <strain evidence="1">NIOZ-UU36</strain>
    </source>
</reference>
<evidence type="ECO:0000313" key="2">
    <source>
        <dbReference type="Proteomes" id="UP000614469"/>
    </source>
</evidence>
<proteinExistence type="predicted"/>